<evidence type="ECO:0000313" key="3">
    <source>
        <dbReference type="Proteomes" id="UP000014974"/>
    </source>
</evidence>
<proteinExistence type="predicted"/>
<organism evidence="2 3">
    <name type="scientific">Cyclobacterium qasimii M12-11B</name>
    <dbReference type="NCBI Taxonomy" id="641524"/>
    <lineage>
        <taxon>Bacteria</taxon>
        <taxon>Pseudomonadati</taxon>
        <taxon>Bacteroidota</taxon>
        <taxon>Cytophagia</taxon>
        <taxon>Cytophagales</taxon>
        <taxon>Cyclobacteriaceae</taxon>
        <taxon>Cyclobacterium</taxon>
    </lineage>
</organism>
<dbReference type="AlphaFoldDB" id="S7VGY3"/>
<feature type="compositionally biased region" description="Polar residues" evidence="1">
    <location>
        <begin position="24"/>
        <end position="35"/>
    </location>
</feature>
<sequence length="62" mass="6668">MAPLEKPIISENLSGRSEPETDHMTNGASTQTLATPNAPAMKARNADPLNQADTPQIRIIKI</sequence>
<dbReference type="Proteomes" id="UP000014974">
    <property type="component" value="Unassembled WGS sequence"/>
</dbReference>
<gene>
    <name evidence="2" type="ORF">ADICYQ_1741</name>
</gene>
<comment type="caution">
    <text evidence="2">The sequence shown here is derived from an EMBL/GenBank/DDBJ whole genome shotgun (WGS) entry which is preliminary data.</text>
</comment>
<dbReference type="EMBL" id="ATNM01000071">
    <property type="protein sequence ID" value="EPR69241.1"/>
    <property type="molecule type" value="Genomic_DNA"/>
</dbReference>
<reference evidence="2 3" key="1">
    <citation type="journal article" date="2013" name="Genome Announc.">
        <title>Draft Genome Sequence of Cyclobacterium qasimii Strain M12-11BT, Isolated from Arctic Marine Sediment.</title>
        <authorList>
            <person name="Shivaji S."/>
            <person name="Ara S."/>
            <person name="Singh A."/>
            <person name="Kumar Pinnaka A."/>
        </authorList>
    </citation>
    <scope>NUCLEOTIDE SEQUENCE [LARGE SCALE GENOMIC DNA]</scope>
    <source>
        <strain evidence="2 3">M12-11B</strain>
    </source>
</reference>
<evidence type="ECO:0000256" key="1">
    <source>
        <dbReference type="SAM" id="MobiDB-lite"/>
    </source>
</evidence>
<evidence type="ECO:0000313" key="2">
    <source>
        <dbReference type="EMBL" id="EPR69241.1"/>
    </source>
</evidence>
<accession>S7VGY3</accession>
<protein>
    <submittedName>
        <fullName evidence="2">Uncharacterized protein</fullName>
    </submittedName>
</protein>
<feature type="region of interest" description="Disordered" evidence="1">
    <location>
        <begin position="1"/>
        <end position="62"/>
    </location>
</feature>
<name>S7VGY3_9BACT</name>